<keyword evidence="2" id="KW-1185">Reference proteome</keyword>
<accession>A0ABS6W3T5</accession>
<evidence type="ECO:0000313" key="2">
    <source>
        <dbReference type="Proteomes" id="UP000719267"/>
    </source>
</evidence>
<sequence>MSIKLITTILVLSVTFSGCKSLPPSASSKKIMSLRWGTLGVIDQNEINFYEIKDQQWKSISITEFEIPKNEGLLPIGLGSIGVINKEVIQFYSYDKEQGWGKLKYPDFELPAYQQLVSLSLGTIGVVNDGTINFYGERDGNWQLIKDKITTFKLPPHEKIITLMLDPLGISSIGIINKGNLNLYHYHIDTKTWEQSDLKFTLSDEKEIVSVGFGAIGVLTNNRIKFYELEAFLNGKITKKHLEKLPDFIISEN</sequence>
<reference evidence="1 2" key="1">
    <citation type="submission" date="2021-07" db="EMBL/GenBank/DDBJ databases">
        <title>Mesonia aestuariivivens sp. nov., isolated from a tidal flat.</title>
        <authorList>
            <person name="Kim Y.-O."/>
            <person name="Yoon J.-H."/>
        </authorList>
    </citation>
    <scope>NUCLEOTIDE SEQUENCE [LARGE SCALE GENOMIC DNA]</scope>
    <source>
        <strain evidence="1 2">JHPTF-M18</strain>
    </source>
</reference>
<dbReference type="EMBL" id="JAHWDF010000013">
    <property type="protein sequence ID" value="MBW2962505.1"/>
    <property type="molecule type" value="Genomic_DNA"/>
</dbReference>
<dbReference type="Proteomes" id="UP000719267">
    <property type="component" value="Unassembled WGS sequence"/>
</dbReference>
<name>A0ABS6W3T5_9FLAO</name>
<gene>
    <name evidence="1" type="ORF">KW502_11930</name>
</gene>
<dbReference type="PROSITE" id="PS51257">
    <property type="entry name" value="PROKAR_LIPOPROTEIN"/>
    <property type="match status" value="1"/>
</dbReference>
<organism evidence="1 2">
    <name type="scientific">Mesonia aestuariivivens</name>
    <dbReference type="NCBI Taxonomy" id="2796128"/>
    <lineage>
        <taxon>Bacteria</taxon>
        <taxon>Pseudomonadati</taxon>
        <taxon>Bacteroidota</taxon>
        <taxon>Flavobacteriia</taxon>
        <taxon>Flavobacteriales</taxon>
        <taxon>Flavobacteriaceae</taxon>
        <taxon>Mesonia</taxon>
    </lineage>
</organism>
<comment type="caution">
    <text evidence="1">The sequence shown here is derived from an EMBL/GenBank/DDBJ whole genome shotgun (WGS) entry which is preliminary data.</text>
</comment>
<evidence type="ECO:0000313" key="1">
    <source>
        <dbReference type="EMBL" id="MBW2962505.1"/>
    </source>
</evidence>
<dbReference type="RefSeq" id="WP_219040788.1">
    <property type="nucleotide sequence ID" value="NZ_JAHWDF010000013.1"/>
</dbReference>
<proteinExistence type="predicted"/>
<protein>
    <submittedName>
        <fullName evidence="1">Uncharacterized protein</fullName>
    </submittedName>
</protein>